<dbReference type="STRING" id="133412.A0A1R1XCT2"/>
<dbReference type="Pfam" id="PF13881">
    <property type="entry name" value="Rad60-SLD_2"/>
    <property type="match status" value="1"/>
</dbReference>
<dbReference type="EMBL" id="LSSN01003953">
    <property type="protein sequence ID" value="OMJ12451.1"/>
    <property type="molecule type" value="Genomic_DNA"/>
</dbReference>
<evidence type="ECO:0000259" key="1">
    <source>
        <dbReference type="PROSITE" id="PS50053"/>
    </source>
</evidence>
<feature type="domain" description="Ubiquitin-like" evidence="1">
    <location>
        <begin position="26"/>
        <end position="91"/>
    </location>
</feature>
<accession>A0A1R1XCT2</accession>
<evidence type="ECO:0000313" key="2">
    <source>
        <dbReference type="EMBL" id="OMJ12451.1"/>
    </source>
</evidence>
<reference evidence="2 3" key="1">
    <citation type="submission" date="2017-01" db="EMBL/GenBank/DDBJ databases">
        <authorList>
            <person name="Mah S.A."/>
            <person name="Swanson W.J."/>
            <person name="Moy G.W."/>
            <person name="Vacquier V.D."/>
        </authorList>
    </citation>
    <scope>NUCLEOTIDE SEQUENCE [LARGE SCALE GENOMIC DNA]</scope>
    <source>
        <strain evidence="2 3">GSMNP</strain>
    </source>
</reference>
<name>A0A1R1XCT2_9FUNG</name>
<evidence type="ECO:0000313" key="3">
    <source>
        <dbReference type="Proteomes" id="UP000187283"/>
    </source>
</evidence>
<dbReference type="PANTHER" id="PTHR13169:SF0">
    <property type="entry name" value="UBIQUITIN-LIKE PROTEIN 3"/>
    <property type="match status" value="1"/>
</dbReference>
<proteinExistence type="predicted"/>
<dbReference type="Proteomes" id="UP000187283">
    <property type="component" value="Unassembled WGS sequence"/>
</dbReference>
<dbReference type="OrthoDB" id="1043111at2759"/>
<organism evidence="2 3">
    <name type="scientific">Smittium culicis</name>
    <dbReference type="NCBI Taxonomy" id="133412"/>
    <lineage>
        <taxon>Eukaryota</taxon>
        <taxon>Fungi</taxon>
        <taxon>Fungi incertae sedis</taxon>
        <taxon>Zoopagomycota</taxon>
        <taxon>Kickxellomycotina</taxon>
        <taxon>Harpellomycetes</taxon>
        <taxon>Harpellales</taxon>
        <taxon>Legeriomycetaceae</taxon>
        <taxon>Smittium</taxon>
    </lineage>
</organism>
<dbReference type="SUPFAM" id="SSF54236">
    <property type="entry name" value="Ubiquitin-like"/>
    <property type="match status" value="1"/>
</dbReference>
<protein>
    <recommendedName>
        <fullName evidence="1">Ubiquitin-like domain-containing protein</fullName>
    </recommendedName>
</protein>
<sequence length="91" mass="10237">MDSEAKTIDSKAESVEAKPIETSSTVNLTFLMISGERKTLEFQNTETIQQVKKTIFDAWPENFGTKPTKFLQLRIVFSGKFLSDSSTLKSI</sequence>
<dbReference type="PANTHER" id="PTHR13169">
    <property type="entry name" value="UBIQUITIN-LIKE PROTEIN 3 HCG-1 PROTEIN"/>
    <property type="match status" value="1"/>
</dbReference>
<dbReference type="PROSITE" id="PS50053">
    <property type="entry name" value="UBIQUITIN_2"/>
    <property type="match status" value="1"/>
</dbReference>
<dbReference type="InterPro" id="IPR039540">
    <property type="entry name" value="UBL3-like_ubiquitin_dom"/>
</dbReference>
<gene>
    <name evidence="2" type="ORF">AYI70_g9116</name>
</gene>
<dbReference type="Gene3D" id="3.10.20.90">
    <property type="entry name" value="Phosphatidylinositol 3-kinase Catalytic Subunit, Chain A, domain 1"/>
    <property type="match status" value="1"/>
</dbReference>
<comment type="caution">
    <text evidence="2">The sequence shown here is derived from an EMBL/GenBank/DDBJ whole genome shotgun (WGS) entry which is preliminary data.</text>
</comment>
<dbReference type="InterPro" id="IPR000626">
    <property type="entry name" value="Ubiquitin-like_dom"/>
</dbReference>
<keyword evidence="3" id="KW-1185">Reference proteome</keyword>
<dbReference type="InterPro" id="IPR029071">
    <property type="entry name" value="Ubiquitin-like_domsf"/>
</dbReference>
<dbReference type="AlphaFoldDB" id="A0A1R1XCT2"/>
<dbReference type="InterPro" id="IPR040015">
    <property type="entry name" value="UBL3-like"/>
</dbReference>